<feature type="transmembrane region" description="Helical" evidence="1">
    <location>
        <begin position="42"/>
        <end position="63"/>
    </location>
</feature>
<accession>A0A238V6C9</accession>
<proteinExistence type="predicted"/>
<evidence type="ECO:0000256" key="1">
    <source>
        <dbReference type="SAM" id="Phobius"/>
    </source>
</evidence>
<keyword evidence="1" id="KW-1133">Transmembrane helix</keyword>
<keyword evidence="1" id="KW-0812">Transmembrane</keyword>
<dbReference type="OrthoDB" id="765463at2"/>
<organism evidence="2 3">
    <name type="scientific">Lutibacter flavus</name>
    <dbReference type="NCBI Taxonomy" id="691689"/>
    <lineage>
        <taxon>Bacteria</taxon>
        <taxon>Pseudomonadati</taxon>
        <taxon>Bacteroidota</taxon>
        <taxon>Flavobacteriia</taxon>
        <taxon>Flavobacteriales</taxon>
        <taxon>Flavobacteriaceae</taxon>
        <taxon>Lutibacter</taxon>
    </lineage>
</organism>
<dbReference type="InterPro" id="IPR045385">
    <property type="entry name" value="DUF6526"/>
</dbReference>
<sequence length="142" mass="16158">MKEQTYANHARLLIGFHGITFLGMLALIIGAIMNFINTAEENLYSASLIVLISFILVVLAYYLRAFALKAQDRAISAEEKLRYFILTGKPLSNKLTIRQVIGLRFASDDEFINLVDRAEKESLSEKEIKKAIINWKADTYRV</sequence>
<gene>
    <name evidence="2" type="ORF">SAMN04488111_0006</name>
</gene>
<dbReference type="Pfam" id="PF20136">
    <property type="entry name" value="DUF6526"/>
    <property type="match status" value="1"/>
</dbReference>
<evidence type="ECO:0000313" key="3">
    <source>
        <dbReference type="Proteomes" id="UP000198412"/>
    </source>
</evidence>
<dbReference type="Proteomes" id="UP000198412">
    <property type="component" value="Unassembled WGS sequence"/>
</dbReference>
<protein>
    <submittedName>
        <fullName evidence="2">Uncharacterized protein</fullName>
    </submittedName>
</protein>
<dbReference type="AlphaFoldDB" id="A0A238V6C9"/>
<dbReference type="EMBL" id="FZNX01000001">
    <property type="protein sequence ID" value="SNR29836.1"/>
    <property type="molecule type" value="Genomic_DNA"/>
</dbReference>
<keyword evidence="3" id="KW-1185">Reference proteome</keyword>
<feature type="transmembrane region" description="Helical" evidence="1">
    <location>
        <begin position="12"/>
        <end position="36"/>
    </location>
</feature>
<dbReference type="RefSeq" id="WP_089376396.1">
    <property type="nucleotide sequence ID" value="NZ_FZNX01000001.1"/>
</dbReference>
<reference evidence="3" key="1">
    <citation type="submission" date="2017-06" db="EMBL/GenBank/DDBJ databases">
        <authorList>
            <person name="Varghese N."/>
            <person name="Submissions S."/>
        </authorList>
    </citation>
    <scope>NUCLEOTIDE SEQUENCE [LARGE SCALE GENOMIC DNA]</scope>
    <source>
        <strain evidence="3">DSM 27993</strain>
    </source>
</reference>
<evidence type="ECO:0000313" key="2">
    <source>
        <dbReference type="EMBL" id="SNR29836.1"/>
    </source>
</evidence>
<name>A0A238V6C9_9FLAO</name>
<keyword evidence="1" id="KW-0472">Membrane</keyword>